<reference evidence="2 3" key="1">
    <citation type="submission" date="2015-12" db="EMBL/GenBank/DDBJ databases">
        <title>Draft genome sequence of Moniliophthora roreri, the causal agent of frosty pod rot of cacao.</title>
        <authorList>
            <person name="Aime M.C."/>
            <person name="Diaz-Valderrama J.R."/>
            <person name="Kijpornyongpan T."/>
            <person name="Phillips-Mora W."/>
        </authorList>
    </citation>
    <scope>NUCLEOTIDE SEQUENCE [LARGE SCALE GENOMIC DNA]</scope>
    <source>
        <strain evidence="2 3">MCA 2952</strain>
    </source>
</reference>
<keyword evidence="1" id="KW-0472">Membrane</keyword>
<feature type="transmembrane region" description="Helical" evidence="1">
    <location>
        <begin position="14"/>
        <end position="34"/>
    </location>
</feature>
<organism evidence="2 3">
    <name type="scientific">Moniliophthora roreri</name>
    <name type="common">Frosty pod rot fungus</name>
    <name type="synonym">Monilia roreri</name>
    <dbReference type="NCBI Taxonomy" id="221103"/>
    <lineage>
        <taxon>Eukaryota</taxon>
        <taxon>Fungi</taxon>
        <taxon>Dikarya</taxon>
        <taxon>Basidiomycota</taxon>
        <taxon>Agaricomycotina</taxon>
        <taxon>Agaricomycetes</taxon>
        <taxon>Agaricomycetidae</taxon>
        <taxon>Agaricales</taxon>
        <taxon>Marasmiineae</taxon>
        <taxon>Marasmiaceae</taxon>
        <taxon>Moniliophthora</taxon>
    </lineage>
</organism>
<sequence>MAGTLDDLTASTSVIMPISSLSVMYFVYGLYTTLFISYIRTLRWHSKRTEAKSSYLLPTIILFILTTLVNIGQTIYQSLYLYTTFNAIKTKNFEPLNRNHPRKTLCFASTAICAVLLNVTVDYILVGANSPLLNQTIKRIVLPLAATSIGTNVVGMVGSIVIFTEYRSAVINRENPANLGHVLYGGHLAMSVIVNISITTLTAGRIWWMCRQSHGNERFYKSVLGIVIESGLIYPISTLVHVIIRQAISYRDIPFEFSCISYQTAGIAPTLIAVRVQLGKTVENTMHDQAVVSEINFSSYPPLSDFSTSDNIRNQVPVNSLDMQQAHESGLGSLNWKEDGI</sequence>
<protein>
    <recommendedName>
        <fullName evidence="4">Integral membrane protein</fullName>
    </recommendedName>
</protein>
<evidence type="ECO:0000313" key="3">
    <source>
        <dbReference type="Proteomes" id="UP000054988"/>
    </source>
</evidence>
<dbReference type="Proteomes" id="UP000054988">
    <property type="component" value="Unassembled WGS sequence"/>
</dbReference>
<keyword evidence="1" id="KW-0812">Transmembrane</keyword>
<evidence type="ECO:0000256" key="1">
    <source>
        <dbReference type="SAM" id="Phobius"/>
    </source>
</evidence>
<gene>
    <name evidence="2" type="ORF">WG66_6832</name>
</gene>
<name>A0A0W0FWC4_MONRR</name>
<proteinExistence type="predicted"/>
<keyword evidence="1" id="KW-1133">Transmembrane helix</keyword>
<comment type="caution">
    <text evidence="2">The sequence shown here is derived from an EMBL/GenBank/DDBJ whole genome shotgun (WGS) entry which is preliminary data.</text>
</comment>
<accession>A0A0W0FWC4</accession>
<dbReference type="EMBL" id="LATX01001568">
    <property type="protein sequence ID" value="KTB40584.1"/>
    <property type="molecule type" value="Genomic_DNA"/>
</dbReference>
<feature type="transmembrane region" description="Helical" evidence="1">
    <location>
        <begin position="140"/>
        <end position="163"/>
    </location>
</feature>
<dbReference type="AlphaFoldDB" id="A0A0W0FWC4"/>
<feature type="transmembrane region" description="Helical" evidence="1">
    <location>
        <begin position="183"/>
        <end position="207"/>
    </location>
</feature>
<evidence type="ECO:0008006" key="4">
    <source>
        <dbReference type="Google" id="ProtNLM"/>
    </source>
</evidence>
<feature type="transmembrane region" description="Helical" evidence="1">
    <location>
        <begin position="107"/>
        <end position="128"/>
    </location>
</feature>
<feature type="transmembrane region" description="Helical" evidence="1">
    <location>
        <begin position="55"/>
        <end position="76"/>
    </location>
</feature>
<feature type="transmembrane region" description="Helical" evidence="1">
    <location>
        <begin position="219"/>
        <end position="244"/>
    </location>
</feature>
<evidence type="ECO:0000313" key="2">
    <source>
        <dbReference type="EMBL" id="KTB40584.1"/>
    </source>
</evidence>